<sequence>MSLYLPESHVEAKAQLLAKYEANIQSGKCVPFTYPFCALGAYVVIFYLLIPHQSSPLLRKARYVIWAFNVCFSIYSILFSCAVLNNGYVVGLISAYAILWTMILLVVYDAQMDFKRVAARRGFTGTVKMSTAQSNGTLANNDSNEKTAENSLVWQHYQLSSFIERVDWVADIFTQFRGIGWNWQLPALPPLPLEVRQQLGDDTTYDSDTGRDGTRRYSSKSELLRVKLRTVIIGYIVLDFMKVITIHDPYFWGLVESDGPSWLPSFVLSRRMLVWSYRGLTSLLIIHTVMKTIFALGPLFFVGLLGREQIGVRGEVWMYPDLWGSFRTILDKGLAGWWGGWWHQAFRFAFESISARVIELAGLDKRSSTGRFFQVLVAFSLSGFLHASGSYSQLGQTRPLRGPFLFFMLQPFGIMVQILAGQWLRRTGISTKTPKLIRQLANVVYAHVWLYYTAPLLCDDFARGGLWLIEPVPFSPLRALGMGTPKDGWWCWGGAWVRWYSSEKWWQSGFAI</sequence>
<gene>
    <name evidence="9" type="ORF">NA57DRAFT_47312</name>
</gene>
<keyword evidence="5 7" id="KW-1133">Transmembrane helix</keyword>
<dbReference type="InterPro" id="IPR044851">
    <property type="entry name" value="Wax_synthase"/>
</dbReference>
<feature type="transmembrane region" description="Helical" evidence="7">
    <location>
        <begin position="32"/>
        <end position="51"/>
    </location>
</feature>
<feature type="domain" description="Wax synthase" evidence="8">
    <location>
        <begin position="319"/>
        <end position="409"/>
    </location>
</feature>
<dbReference type="GO" id="GO:0008374">
    <property type="term" value="F:O-acyltransferase activity"/>
    <property type="evidence" value="ECO:0007669"/>
    <property type="project" value="InterPro"/>
</dbReference>
<evidence type="ECO:0000313" key="9">
    <source>
        <dbReference type="EMBL" id="KAF2093879.1"/>
    </source>
</evidence>
<dbReference type="PANTHER" id="PTHR31595">
    <property type="entry name" value="LONG-CHAIN-ALCOHOL O-FATTY-ACYLTRANSFERASE 3-RELATED"/>
    <property type="match status" value="1"/>
</dbReference>
<keyword evidence="10" id="KW-1185">Reference proteome</keyword>
<comment type="caution">
    <text evidence="9">The sequence shown here is derived from an EMBL/GenBank/DDBJ whole genome shotgun (WGS) entry which is preliminary data.</text>
</comment>
<evidence type="ECO:0000256" key="6">
    <source>
        <dbReference type="ARBA" id="ARBA00023136"/>
    </source>
</evidence>
<proteinExistence type="inferred from homology"/>
<feature type="transmembrane region" description="Helical" evidence="7">
    <location>
        <begin position="404"/>
        <end position="424"/>
    </location>
</feature>
<dbReference type="GO" id="GO:0016020">
    <property type="term" value="C:membrane"/>
    <property type="evidence" value="ECO:0007669"/>
    <property type="project" value="UniProtKB-SubCell"/>
</dbReference>
<dbReference type="Pfam" id="PF13813">
    <property type="entry name" value="MBOAT_2"/>
    <property type="match status" value="1"/>
</dbReference>
<feature type="transmembrane region" description="Helical" evidence="7">
    <location>
        <begin position="226"/>
        <end position="246"/>
    </location>
</feature>
<feature type="transmembrane region" description="Helical" evidence="7">
    <location>
        <begin position="88"/>
        <end position="108"/>
    </location>
</feature>
<evidence type="ECO:0000256" key="2">
    <source>
        <dbReference type="ARBA" id="ARBA00007282"/>
    </source>
</evidence>
<name>A0A9P4M5J0_9PEZI</name>
<accession>A0A9P4M5J0</accession>
<reference evidence="9" key="1">
    <citation type="journal article" date="2020" name="Stud. Mycol.">
        <title>101 Dothideomycetes genomes: a test case for predicting lifestyles and emergence of pathogens.</title>
        <authorList>
            <person name="Haridas S."/>
            <person name="Albert R."/>
            <person name="Binder M."/>
            <person name="Bloem J."/>
            <person name="Labutti K."/>
            <person name="Salamov A."/>
            <person name="Andreopoulos B."/>
            <person name="Baker S."/>
            <person name="Barry K."/>
            <person name="Bills G."/>
            <person name="Bluhm B."/>
            <person name="Cannon C."/>
            <person name="Castanera R."/>
            <person name="Culley D."/>
            <person name="Daum C."/>
            <person name="Ezra D."/>
            <person name="Gonzalez J."/>
            <person name="Henrissat B."/>
            <person name="Kuo A."/>
            <person name="Liang C."/>
            <person name="Lipzen A."/>
            <person name="Lutzoni F."/>
            <person name="Magnuson J."/>
            <person name="Mondo S."/>
            <person name="Nolan M."/>
            <person name="Ohm R."/>
            <person name="Pangilinan J."/>
            <person name="Park H.-J."/>
            <person name="Ramirez L."/>
            <person name="Alfaro M."/>
            <person name="Sun H."/>
            <person name="Tritt A."/>
            <person name="Yoshinaga Y."/>
            <person name="Zwiers L.-H."/>
            <person name="Turgeon B."/>
            <person name="Goodwin S."/>
            <person name="Spatafora J."/>
            <person name="Crous P."/>
            <person name="Grigoriev I."/>
        </authorList>
    </citation>
    <scope>NUCLEOTIDE SEQUENCE</scope>
    <source>
        <strain evidence="9">CBS 133067</strain>
    </source>
</reference>
<dbReference type="EMBL" id="ML978136">
    <property type="protein sequence ID" value="KAF2093879.1"/>
    <property type="molecule type" value="Genomic_DNA"/>
</dbReference>
<comment type="subcellular location">
    <subcellularLocation>
        <location evidence="1">Membrane</location>
        <topology evidence="1">Multi-pass membrane protein</topology>
    </subcellularLocation>
</comment>
<dbReference type="OrthoDB" id="2796277at2759"/>
<dbReference type="AlphaFoldDB" id="A0A9P4M5J0"/>
<feature type="transmembrane region" description="Helical" evidence="7">
    <location>
        <begin position="63"/>
        <end position="82"/>
    </location>
</feature>
<evidence type="ECO:0000256" key="3">
    <source>
        <dbReference type="ARBA" id="ARBA00022679"/>
    </source>
</evidence>
<evidence type="ECO:0000256" key="4">
    <source>
        <dbReference type="ARBA" id="ARBA00022692"/>
    </source>
</evidence>
<evidence type="ECO:0000259" key="8">
    <source>
        <dbReference type="Pfam" id="PF13813"/>
    </source>
</evidence>
<comment type="similarity">
    <text evidence="2">Belongs to the wax synthase family.</text>
</comment>
<evidence type="ECO:0000256" key="1">
    <source>
        <dbReference type="ARBA" id="ARBA00004141"/>
    </source>
</evidence>
<evidence type="ECO:0000256" key="7">
    <source>
        <dbReference type="SAM" id="Phobius"/>
    </source>
</evidence>
<keyword evidence="4 7" id="KW-0812">Transmembrane</keyword>
<organism evidence="9 10">
    <name type="scientific">Rhizodiscina lignyota</name>
    <dbReference type="NCBI Taxonomy" id="1504668"/>
    <lineage>
        <taxon>Eukaryota</taxon>
        <taxon>Fungi</taxon>
        <taxon>Dikarya</taxon>
        <taxon>Ascomycota</taxon>
        <taxon>Pezizomycotina</taxon>
        <taxon>Dothideomycetes</taxon>
        <taxon>Pleosporomycetidae</taxon>
        <taxon>Aulographales</taxon>
        <taxon>Rhizodiscinaceae</taxon>
        <taxon>Rhizodiscina</taxon>
    </lineage>
</organism>
<feature type="transmembrane region" description="Helical" evidence="7">
    <location>
        <begin position="280"/>
        <end position="305"/>
    </location>
</feature>
<protein>
    <recommendedName>
        <fullName evidence="8">Wax synthase domain-containing protein</fullName>
    </recommendedName>
</protein>
<keyword evidence="3" id="KW-0808">Transferase</keyword>
<keyword evidence="6 7" id="KW-0472">Membrane</keyword>
<dbReference type="InterPro" id="IPR032805">
    <property type="entry name" value="Wax_synthase_dom"/>
</dbReference>
<dbReference type="PANTHER" id="PTHR31595:SF67">
    <property type="entry name" value="WAX SYNTHASE DOMAIN-CONTAINING PROTEIN"/>
    <property type="match status" value="1"/>
</dbReference>
<evidence type="ECO:0000256" key="5">
    <source>
        <dbReference type="ARBA" id="ARBA00022989"/>
    </source>
</evidence>
<feature type="transmembrane region" description="Helical" evidence="7">
    <location>
        <begin position="372"/>
        <end position="392"/>
    </location>
</feature>
<evidence type="ECO:0000313" key="10">
    <source>
        <dbReference type="Proteomes" id="UP000799772"/>
    </source>
</evidence>
<dbReference type="GO" id="GO:0006629">
    <property type="term" value="P:lipid metabolic process"/>
    <property type="evidence" value="ECO:0007669"/>
    <property type="project" value="InterPro"/>
</dbReference>
<dbReference type="Proteomes" id="UP000799772">
    <property type="component" value="Unassembled WGS sequence"/>
</dbReference>